<dbReference type="GO" id="GO:0016024">
    <property type="term" value="P:CDP-diacylglycerol biosynthetic process"/>
    <property type="evidence" value="ECO:0007669"/>
    <property type="project" value="UniProtKB-UniPathway"/>
</dbReference>
<dbReference type="SUPFAM" id="SSF69593">
    <property type="entry name" value="Glycerol-3-phosphate (1)-acyltransferase"/>
    <property type="match status" value="1"/>
</dbReference>
<evidence type="ECO:0000256" key="3">
    <source>
        <dbReference type="ARBA" id="ARBA00004728"/>
    </source>
</evidence>
<feature type="transmembrane region" description="Helical" evidence="19">
    <location>
        <begin position="6"/>
        <end position="27"/>
    </location>
</feature>
<evidence type="ECO:0000256" key="16">
    <source>
        <dbReference type="ARBA" id="ARBA00023315"/>
    </source>
</evidence>
<keyword evidence="22" id="KW-1185">Reference proteome</keyword>
<keyword evidence="15 18" id="KW-1208">Phospholipid metabolism</keyword>
<evidence type="ECO:0000256" key="9">
    <source>
        <dbReference type="ARBA" id="ARBA00022516"/>
    </source>
</evidence>
<evidence type="ECO:0000256" key="15">
    <source>
        <dbReference type="ARBA" id="ARBA00023264"/>
    </source>
</evidence>
<organism evidence="21 22">
    <name type="scientific">Campylobacter portucalensis</name>
    <dbReference type="NCBI Taxonomy" id="2608384"/>
    <lineage>
        <taxon>Bacteria</taxon>
        <taxon>Pseudomonadati</taxon>
        <taxon>Campylobacterota</taxon>
        <taxon>Epsilonproteobacteria</taxon>
        <taxon>Campylobacterales</taxon>
        <taxon>Campylobacteraceae</taxon>
        <taxon>Campylobacter</taxon>
    </lineage>
</organism>
<evidence type="ECO:0000256" key="17">
    <source>
        <dbReference type="ARBA" id="ARBA00037183"/>
    </source>
</evidence>
<dbReference type="SMART" id="SM00563">
    <property type="entry name" value="PlsC"/>
    <property type="match status" value="1"/>
</dbReference>
<evidence type="ECO:0000256" key="14">
    <source>
        <dbReference type="ARBA" id="ARBA00023209"/>
    </source>
</evidence>
<dbReference type="GO" id="GO:0003841">
    <property type="term" value="F:1-acylglycerol-3-phosphate O-acyltransferase activity"/>
    <property type="evidence" value="ECO:0007669"/>
    <property type="project" value="UniProtKB-UniRule"/>
</dbReference>
<name>A0A6L5WFS5_9BACT</name>
<keyword evidence="12 18" id="KW-0443">Lipid metabolism</keyword>
<keyword evidence="10" id="KW-0997">Cell inner membrane</keyword>
<keyword evidence="16 18" id="KW-0012">Acyltransferase</keyword>
<comment type="caution">
    <text evidence="21">The sequence shown here is derived from an EMBL/GenBank/DDBJ whole genome shotgun (WGS) entry which is preliminary data.</text>
</comment>
<evidence type="ECO:0000259" key="20">
    <source>
        <dbReference type="SMART" id="SM00563"/>
    </source>
</evidence>
<comment type="function">
    <text evidence="17">Converts lysophosphatidic acid (LPA) into phosphatidic acid by incorporating acyl moiety at the 2 position.</text>
</comment>
<proteinExistence type="inferred from homology"/>
<gene>
    <name evidence="21" type="ORF">F1B92_01850</name>
</gene>
<dbReference type="PANTHER" id="PTHR10434">
    <property type="entry name" value="1-ACYL-SN-GLYCEROL-3-PHOSPHATE ACYLTRANSFERASE"/>
    <property type="match status" value="1"/>
</dbReference>
<comment type="pathway">
    <text evidence="4">Lipid metabolism.</text>
</comment>
<accession>A0A6L5WFS5</accession>
<dbReference type="NCBIfam" id="TIGR00530">
    <property type="entry name" value="AGP_acyltrn"/>
    <property type="match status" value="1"/>
</dbReference>
<comment type="subcellular location">
    <subcellularLocation>
        <location evidence="2">Cell inner membrane</location>
        <topology evidence="2">Peripheral membrane protein</topology>
    </subcellularLocation>
</comment>
<dbReference type="EMBL" id="VWSJ01000004">
    <property type="protein sequence ID" value="MSN95948.1"/>
    <property type="molecule type" value="Genomic_DNA"/>
</dbReference>
<evidence type="ECO:0000313" key="21">
    <source>
        <dbReference type="EMBL" id="MSN95948.1"/>
    </source>
</evidence>
<dbReference type="Pfam" id="PF01553">
    <property type="entry name" value="Acyltransferase"/>
    <property type="match status" value="1"/>
</dbReference>
<sequence>MEKFKGGLYFIWFVFSIAIVVISMSIFKTKILSIRRGWSKMQRFALGYKVEKIGEFDEEANLILINHKSMVDIMILEEFHPKNLAWVAKKEIGDIFFLGKILSLPNMISIDRNNPRSIVGLIKDAKDRVKNGRVIAIFPEGTRGRGDKILKFQDGAKVVAKKLNLRVQPIVLKDTLQILNVKEFTVKKGLVKMKCLEVVDLNDENWYEKTRLNMQKAYDEL</sequence>
<evidence type="ECO:0000256" key="19">
    <source>
        <dbReference type="SAM" id="Phobius"/>
    </source>
</evidence>
<evidence type="ECO:0000256" key="5">
    <source>
        <dbReference type="ARBA" id="ARBA00008655"/>
    </source>
</evidence>
<keyword evidence="13 19" id="KW-0472">Membrane</keyword>
<evidence type="ECO:0000256" key="4">
    <source>
        <dbReference type="ARBA" id="ARBA00005189"/>
    </source>
</evidence>
<evidence type="ECO:0000256" key="13">
    <source>
        <dbReference type="ARBA" id="ARBA00023136"/>
    </source>
</evidence>
<dbReference type="InterPro" id="IPR004552">
    <property type="entry name" value="AGP_acyltrans"/>
</dbReference>
<dbReference type="GO" id="GO:0006654">
    <property type="term" value="P:phosphatidic acid biosynthetic process"/>
    <property type="evidence" value="ECO:0007669"/>
    <property type="project" value="TreeGrafter"/>
</dbReference>
<evidence type="ECO:0000256" key="10">
    <source>
        <dbReference type="ARBA" id="ARBA00022519"/>
    </source>
</evidence>
<feature type="domain" description="Phospholipid/glycerol acyltransferase" evidence="20">
    <location>
        <begin position="61"/>
        <end position="175"/>
    </location>
</feature>
<keyword evidence="14 18" id="KW-0594">Phospholipid biosynthesis</keyword>
<dbReference type="Proteomes" id="UP000476338">
    <property type="component" value="Unassembled WGS sequence"/>
</dbReference>
<dbReference type="UniPathway" id="UPA00557">
    <property type="reaction ID" value="UER00613"/>
</dbReference>
<evidence type="ECO:0000256" key="12">
    <source>
        <dbReference type="ARBA" id="ARBA00023098"/>
    </source>
</evidence>
<dbReference type="CDD" id="cd07989">
    <property type="entry name" value="LPLAT_AGPAT-like"/>
    <property type="match status" value="1"/>
</dbReference>
<evidence type="ECO:0000256" key="2">
    <source>
        <dbReference type="ARBA" id="ARBA00004417"/>
    </source>
</evidence>
<comment type="pathway">
    <text evidence="3">Phospholipid metabolism; CDP-diacylglycerol biosynthesis; CDP-diacylglycerol from sn-glycerol 3-phosphate: step 2/3.</text>
</comment>
<keyword evidence="9 18" id="KW-0444">Lipid biosynthesis</keyword>
<keyword evidence="19" id="KW-1133">Transmembrane helix</keyword>
<evidence type="ECO:0000313" key="22">
    <source>
        <dbReference type="Proteomes" id="UP000476338"/>
    </source>
</evidence>
<keyword evidence="11 18" id="KW-0808">Transferase</keyword>
<evidence type="ECO:0000256" key="18">
    <source>
        <dbReference type="RuleBase" id="RU361267"/>
    </source>
</evidence>
<dbReference type="InterPro" id="IPR002123">
    <property type="entry name" value="Plipid/glycerol_acylTrfase"/>
</dbReference>
<dbReference type="PANTHER" id="PTHR10434:SF59">
    <property type="entry name" value="1-ACYL-SN-GLYCEROL-3-PHOSPHATE ACYLTRANSFERASE"/>
    <property type="match status" value="1"/>
</dbReference>
<comment type="similarity">
    <text evidence="5 18">Belongs to the 1-acyl-sn-glycerol-3-phosphate acyltransferase family.</text>
</comment>
<reference evidence="21 22" key="1">
    <citation type="submission" date="2019-09" db="EMBL/GenBank/DDBJ databases">
        <authorList>
            <person name="Silva M."/>
            <person name="Pereira G."/>
            <person name="Lopes-Da-Costa L."/>
            <person name="Silva E."/>
        </authorList>
    </citation>
    <scope>NUCLEOTIDE SEQUENCE [LARGE SCALE GENOMIC DNA]</scope>
    <source>
        <strain evidence="21 22">FMV-PI01</strain>
    </source>
</reference>
<dbReference type="AlphaFoldDB" id="A0A6L5WFS5"/>
<comment type="catalytic activity">
    <reaction evidence="1 18">
        <text>a 1-acyl-sn-glycero-3-phosphate + an acyl-CoA = a 1,2-diacyl-sn-glycero-3-phosphate + CoA</text>
        <dbReference type="Rhea" id="RHEA:19709"/>
        <dbReference type="ChEBI" id="CHEBI:57287"/>
        <dbReference type="ChEBI" id="CHEBI:57970"/>
        <dbReference type="ChEBI" id="CHEBI:58342"/>
        <dbReference type="ChEBI" id="CHEBI:58608"/>
        <dbReference type="EC" id="2.3.1.51"/>
    </reaction>
</comment>
<dbReference type="EC" id="2.3.1.51" evidence="6 18"/>
<keyword evidence="19" id="KW-0812">Transmembrane</keyword>
<dbReference type="GO" id="GO:0005886">
    <property type="term" value="C:plasma membrane"/>
    <property type="evidence" value="ECO:0007669"/>
    <property type="project" value="UniProtKB-SubCell"/>
</dbReference>
<comment type="domain">
    <text evidence="18">The HXXXXD motif is essential for acyltransferase activity and may constitute the binding site for the phosphate moiety of the glycerol-3-phosphate.</text>
</comment>
<evidence type="ECO:0000256" key="7">
    <source>
        <dbReference type="ARBA" id="ARBA00016139"/>
    </source>
</evidence>
<dbReference type="RefSeq" id="WP_154570210.1">
    <property type="nucleotide sequence ID" value="NZ_VWSJ01000004.1"/>
</dbReference>
<reference evidence="21 22" key="2">
    <citation type="submission" date="2020-03" db="EMBL/GenBank/DDBJ databases">
        <title>Campylobacter portucalensis sp. nov., a new species of Campylobacter isolated from the reproductive tract of bulls.</title>
        <authorList>
            <person name="Silva M.F."/>
            <person name="Pereira G."/>
            <person name="Carneiro C."/>
            <person name="Hemphill A."/>
            <person name="Mateus L."/>
            <person name="Lopes-Da-Costa L."/>
            <person name="Silva E."/>
        </authorList>
    </citation>
    <scope>NUCLEOTIDE SEQUENCE [LARGE SCALE GENOMIC DNA]</scope>
    <source>
        <strain evidence="21 22">FMV-PI01</strain>
    </source>
</reference>
<evidence type="ECO:0000256" key="6">
    <source>
        <dbReference type="ARBA" id="ARBA00013211"/>
    </source>
</evidence>
<protein>
    <recommendedName>
        <fullName evidence="7 18">1-acyl-sn-glycerol-3-phosphate acyltransferase</fullName>
        <ecNumber evidence="6 18">2.3.1.51</ecNumber>
    </recommendedName>
</protein>
<evidence type="ECO:0000256" key="8">
    <source>
        <dbReference type="ARBA" id="ARBA00022475"/>
    </source>
</evidence>
<evidence type="ECO:0000256" key="11">
    <source>
        <dbReference type="ARBA" id="ARBA00022679"/>
    </source>
</evidence>
<evidence type="ECO:0000256" key="1">
    <source>
        <dbReference type="ARBA" id="ARBA00001141"/>
    </source>
</evidence>
<keyword evidence="8" id="KW-1003">Cell membrane</keyword>